<reference evidence="3" key="1">
    <citation type="submission" date="2021-01" db="EMBL/GenBank/DDBJ databases">
        <authorList>
            <person name="Corre E."/>
            <person name="Pelletier E."/>
            <person name="Niang G."/>
            <person name="Scheremetjew M."/>
            <person name="Finn R."/>
            <person name="Kale V."/>
            <person name="Holt S."/>
            <person name="Cochrane G."/>
            <person name="Meng A."/>
            <person name="Brown T."/>
            <person name="Cohen L."/>
        </authorList>
    </citation>
    <scope>NUCLEOTIDE SEQUENCE</scope>
    <source>
        <strain evidence="3">PLY182g</strain>
    </source>
</reference>
<dbReference type="AlphaFoldDB" id="A0A7S0Q162"/>
<dbReference type="PROSITE" id="PS51375">
    <property type="entry name" value="PPR"/>
    <property type="match status" value="4"/>
</dbReference>
<dbReference type="GO" id="GO:0006396">
    <property type="term" value="P:RNA processing"/>
    <property type="evidence" value="ECO:0007669"/>
    <property type="project" value="TreeGrafter"/>
</dbReference>
<dbReference type="PANTHER" id="PTHR47934:SF6">
    <property type="entry name" value="MITOCHONDRIAL GROUP I INTRON SPLICING FACTOR CCM1-RELATED"/>
    <property type="match status" value="1"/>
</dbReference>
<feature type="repeat" description="PPR" evidence="1">
    <location>
        <begin position="344"/>
        <end position="378"/>
    </location>
</feature>
<feature type="compositionally biased region" description="Basic residues" evidence="2">
    <location>
        <begin position="634"/>
        <end position="649"/>
    </location>
</feature>
<dbReference type="Gene3D" id="1.25.40.10">
    <property type="entry name" value="Tetratricopeptide repeat domain"/>
    <property type="match status" value="5"/>
</dbReference>
<dbReference type="GO" id="GO:0005739">
    <property type="term" value="C:mitochondrion"/>
    <property type="evidence" value="ECO:0007669"/>
    <property type="project" value="TreeGrafter"/>
</dbReference>
<organism evidence="3">
    <name type="scientific">Coccolithus braarudii</name>
    <dbReference type="NCBI Taxonomy" id="221442"/>
    <lineage>
        <taxon>Eukaryota</taxon>
        <taxon>Haptista</taxon>
        <taxon>Haptophyta</taxon>
        <taxon>Prymnesiophyceae</taxon>
        <taxon>Coccolithales</taxon>
        <taxon>Coccolithaceae</taxon>
        <taxon>Coccolithus</taxon>
    </lineage>
</organism>
<dbReference type="InterPro" id="IPR011990">
    <property type="entry name" value="TPR-like_helical_dom_sf"/>
</dbReference>
<dbReference type="Pfam" id="PF13041">
    <property type="entry name" value="PPR_2"/>
    <property type="match status" value="2"/>
</dbReference>
<dbReference type="NCBIfam" id="TIGR00756">
    <property type="entry name" value="PPR"/>
    <property type="match status" value="3"/>
</dbReference>
<dbReference type="PANTHER" id="PTHR47934">
    <property type="entry name" value="PENTATRICOPEPTIDE REPEAT-CONTAINING PROTEIN PET309, MITOCHONDRIAL"/>
    <property type="match status" value="1"/>
</dbReference>
<evidence type="ECO:0000256" key="2">
    <source>
        <dbReference type="SAM" id="MobiDB-lite"/>
    </source>
</evidence>
<evidence type="ECO:0000313" key="3">
    <source>
        <dbReference type="EMBL" id="CAD8603671.1"/>
    </source>
</evidence>
<dbReference type="GO" id="GO:0007005">
    <property type="term" value="P:mitochondrion organization"/>
    <property type="evidence" value="ECO:0007669"/>
    <property type="project" value="TreeGrafter"/>
</dbReference>
<dbReference type="EMBL" id="HBEY01014455">
    <property type="protein sequence ID" value="CAD8603671.1"/>
    <property type="molecule type" value="Transcribed_RNA"/>
</dbReference>
<sequence>MITGLRSTSPVAKSPGDDLKQLEAQMISLLRAGDHDGLVSLRDKPNMNLHMINMVLTAEMAPANASIEGAAVRMFELSAKHGLTPNTPIHHNVLCALSRRGGPPEAVLSWIARMRASNIMDTFTCNVELKTHTGMGNIDAATTLLSSMMRGESNVPSPDSVSFNTVLAALADTREPEKAERMIATIYDSGLGALMDSHSFTSVIHSFAKTSRPDKAAHWLGRMLEANIRPDVVTFNAVLAAHAHCGDIEGSKRVLRAFDDYAVAECPNVRPDVISYNTLISACSKAGDPAEAEAAFEAMSAAGISPDHVSFTSVISAHARSGSPSSAQKWLERMQHSPGVAPPDAVTWNTLCSAHARVGDSVAAVGCFRAMEVAGIRPSGRTHAIMINAFVQANELSRANASIRELVALNEPLTASSFNALISAYARNKAADTAESIFTLMLQARVAPTIVTYNALASAHAARHDLTKVERTLTLAAQQLGAAALDRFSYGALLLACVRSEAPAAVSRRHVRALLSSKVKLNDYLRSLCARAVGESVLQALLSKRDAEPPTPSRERPITRQFGAATTPPTRVACTTSAAWSPVPAPPCASTPVDVPVLIKKITAASSPNLVENITPINGESQAAEDGWVTVTTNRKKGKARGGRQHQAHRVSDPPAPSGAIAKPRQPQPKTSTAVAASPPAHSMVLRLNSPSKPMVRLTGITRSKSAHAGLLSLASTVALDAALNTNELKLSTIPLKRSAASELAITLASDMRL</sequence>
<protein>
    <recommendedName>
        <fullName evidence="4">Pentacotripeptide-repeat region of PRORP domain-containing protein</fullName>
    </recommendedName>
</protein>
<evidence type="ECO:0000256" key="1">
    <source>
        <dbReference type="PROSITE-ProRule" id="PRU00708"/>
    </source>
</evidence>
<dbReference type="InterPro" id="IPR051114">
    <property type="entry name" value="Mito_RNA_Proc_CCM1"/>
</dbReference>
<dbReference type="Pfam" id="PF13812">
    <property type="entry name" value="PPR_3"/>
    <property type="match status" value="2"/>
</dbReference>
<feature type="repeat" description="PPR" evidence="1">
    <location>
        <begin position="272"/>
        <end position="306"/>
    </location>
</feature>
<feature type="repeat" description="PPR" evidence="1">
    <location>
        <begin position="414"/>
        <end position="448"/>
    </location>
</feature>
<feature type="region of interest" description="Disordered" evidence="2">
    <location>
        <begin position="634"/>
        <end position="679"/>
    </location>
</feature>
<dbReference type="InterPro" id="IPR002885">
    <property type="entry name" value="PPR_rpt"/>
</dbReference>
<dbReference type="GO" id="GO:0003729">
    <property type="term" value="F:mRNA binding"/>
    <property type="evidence" value="ECO:0007669"/>
    <property type="project" value="TreeGrafter"/>
</dbReference>
<proteinExistence type="predicted"/>
<accession>A0A7S0Q162</accession>
<feature type="repeat" description="PPR" evidence="1">
    <location>
        <begin position="196"/>
        <end position="230"/>
    </location>
</feature>
<gene>
    <name evidence="3" type="ORF">CPEL01642_LOCUS7006</name>
</gene>
<evidence type="ECO:0008006" key="4">
    <source>
        <dbReference type="Google" id="ProtNLM"/>
    </source>
</evidence>
<name>A0A7S0Q162_9EUKA</name>